<dbReference type="Pfam" id="PF04601">
    <property type="entry name" value="DUF569"/>
    <property type="match status" value="1"/>
</dbReference>
<dbReference type="InParanoid" id="A0A5E4G021"/>
<evidence type="ECO:0000259" key="2">
    <source>
        <dbReference type="Pfam" id="PF04601"/>
    </source>
</evidence>
<name>A0A5E4G021_PRUDU</name>
<gene>
    <name evidence="3" type="ORF">ALMOND_2B011607</name>
</gene>
<accession>A0A5E4G021</accession>
<dbReference type="PANTHER" id="PTHR31205">
    <property type="entry name" value="ACTIN CROSS-LINKING PROTEIN (DUF569)"/>
    <property type="match status" value="1"/>
</dbReference>
<dbReference type="InterPro" id="IPR007679">
    <property type="entry name" value="DUF569"/>
</dbReference>
<dbReference type="Proteomes" id="UP000327085">
    <property type="component" value="Chromosome 7"/>
</dbReference>
<dbReference type="SUPFAM" id="SSF50405">
    <property type="entry name" value="Actin-crosslinking proteins"/>
    <property type="match status" value="1"/>
</dbReference>
<feature type="region of interest" description="Disordered" evidence="1">
    <location>
        <begin position="115"/>
        <end position="152"/>
    </location>
</feature>
<evidence type="ECO:0000313" key="3">
    <source>
        <dbReference type="EMBL" id="VVA33079.1"/>
    </source>
</evidence>
<dbReference type="AlphaFoldDB" id="A0A5E4G021"/>
<dbReference type="Gene3D" id="2.80.10.50">
    <property type="match status" value="1"/>
</dbReference>
<dbReference type="EMBL" id="CABIKO010000272">
    <property type="protein sequence ID" value="VVA33079.1"/>
    <property type="molecule type" value="Genomic_DNA"/>
</dbReference>
<evidence type="ECO:0000313" key="4">
    <source>
        <dbReference type="Proteomes" id="UP000327085"/>
    </source>
</evidence>
<evidence type="ECO:0000256" key="1">
    <source>
        <dbReference type="SAM" id="MobiDB-lite"/>
    </source>
</evidence>
<dbReference type="CDD" id="cd23340">
    <property type="entry name" value="beta-trefoil_FSCN_ACP-like"/>
    <property type="match status" value="1"/>
</dbReference>
<feature type="domain" description="DUF569" evidence="2">
    <location>
        <begin position="1"/>
        <end position="99"/>
    </location>
</feature>
<dbReference type="InterPro" id="IPR008999">
    <property type="entry name" value="Actin-crosslinking"/>
</dbReference>
<protein>
    <submittedName>
        <fullName evidence="3">PREDICTED: actin cross-linking</fullName>
    </submittedName>
</protein>
<dbReference type="Gramene" id="VVA33079">
    <property type="protein sequence ID" value="VVA33079"/>
    <property type="gene ID" value="Prudul26B011607"/>
</dbReference>
<dbReference type="PANTHER" id="PTHR31205:SF69">
    <property type="entry name" value="ACTIN CROSS-LINKING PROTEIN (DUF569)"/>
    <property type="match status" value="1"/>
</dbReference>
<proteinExistence type="predicted"/>
<organism evidence="3 4">
    <name type="scientific">Prunus dulcis</name>
    <name type="common">Almond</name>
    <name type="synonym">Amygdalus dulcis</name>
    <dbReference type="NCBI Taxonomy" id="3755"/>
    <lineage>
        <taxon>Eukaryota</taxon>
        <taxon>Viridiplantae</taxon>
        <taxon>Streptophyta</taxon>
        <taxon>Embryophyta</taxon>
        <taxon>Tracheophyta</taxon>
        <taxon>Spermatophyta</taxon>
        <taxon>Magnoliopsida</taxon>
        <taxon>eudicotyledons</taxon>
        <taxon>Gunneridae</taxon>
        <taxon>Pentapetalae</taxon>
        <taxon>rosids</taxon>
        <taxon>fabids</taxon>
        <taxon>Rosales</taxon>
        <taxon>Rosaceae</taxon>
        <taxon>Amygdaloideae</taxon>
        <taxon>Amygdaleae</taxon>
        <taxon>Prunus</taxon>
    </lineage>
</organism>
<reference evidence="4" key="1">
    <citation type="journal article" date="2020" name="Plant J.">
        <title>Transposons played a major role in the diversification between the closely related almond and peach genomes: results from the almond genome sequence.</title>
        <authorList>
            <person name="Alioto T."/>
            <person name="Alexiou K.G."/>
            <person name="Bardil A."/>
            <person name="Barteri F."/>
            <person name="Castanera R."/>
            <person name="Cruz F."/>
            <person name="Dhingra A."/>
            <person name="Duval H."/>
            <person name="Fernandez I Marti A."/>
            <person name="Frias L."/>
            <person name="Galan B."/>
            <person name="Garcia J.L."/>
            <person name="Howad W."/>
            <person name="Gomez-Garrido J."/>
            <person name="Gut M."/>
            <person name="Julca I."/>
            <person name="Morata J."/>
            <person name="Puigdomenech P."/>
            <person name="Ribeca P."/>
            <person name="Rubio Cabetas M.J."/>
            <person name="Vlasova A."/>
            <person name="Wirthensohn M."/>
            <person name="Garcia-Mas J."/>
            <person name="Gabaldon T."/>
            <person name="Casacuberta J.M."/>
            <person name="Arus P."/>
        </authorList>
    </citation>
    <scope>NUCLEOTIDE SEQUENCE [LARGE SCALE GENOMIC DNA]</scope>
    <source>
        <strain evidence="4">cv. Texas</strain>
    </source>
</reference>
<sequence>MEFFNTTKAVKLRSHLDKYLVADDNQESVHQSRNGASRKARWTVELVDNKSHVVRLKSCHGLYLAAADHPFLLGMTGRKVLQAEADKSMGFKFEWETNATAFSSSCGRGAASTCAPTVSRRHGGTPSLTTTLPRPLPRPSSCATRPLAGPGASASLSPLIPLCSIGSSTISTPLMPECCRERLFLGQGPP</sequence>